<evidence type="ECO:0000256" key="7">
    <source>
        <dbReference type="ARBA" id="ARBA00023002"/>
    </source>
</evidence>
<dbReference type="SUPFAM" id="SSF51395">
    <property type="entry name" value="FMN-linked oxidoreductases"/>
    <property type="match status" value="1"/>
</dbReference>
<organism evidence="12 13">
    <name type="scientific">Streptomyces hirsutus</name>
    <dbReference type="NCBI Taxonomy" id="35620"/>
    <lineage>
        <taxon>Bacteria</taxon>
        <taxon>Bacillati</taxon>
        <taxon>Actinomycetota</taxon>
        <taxon>Actinomycetes</taxon>
        <taxon>Kitasatosporales</taxon>
        <taxon>Streptomycetaceae</taxon>
        <taxon>Streptomyces</taxon>
    </lineage>
</organism>
<dbReference type="PRINTS" id="PR00368">
    <property type="entry name" value="FADPNR"/>
</dbReference>
<feature type="domain" description="FAD/NAD(P)-binding" evidence="11">
    <location>
        <begin position="394"/>
        <end position="633"/>
    </location>
</feature>
<comment type="similarity">
    <text evidence="3">In the N-terminal section; belongs to the NADH:flavin oxidoreductase/NADH oxidase family.</text>
</comment>
<gene>
    <name evidence="12" type="ORF">OIE73_01535</name>
</gene>
<evidence type="ECO:0000313" key="12">
    <source>
        <dbReference type="EMBL" id="WSD04580.1"/>
    </source>
</evidence>
<keyword evidence="4" id="KW-0285">Flavoprotein</keyword>
<evidence type="ECO:0000256" key="1">
    <source>
        <dbReference type="ARBA" id="ARBA00001917"/>
    </source>
</evidence>
<dbReference type="Pfam" id="PF00724">
    <property type="entry name" value="Oxidored_FMN"/>
    <property type="match status" value="1"/>
</dbReference>
<dbReference type="InterPro" id="IPR036188">
    <property type="entry name" value="FAD/NAD-bd_sf"/>
</dbReference>
<keyword evidence="9" id="KW-0411">Iron-sulfur</keyword>
<evidence type="ECO:0000256" key="8">
    <source>
        <dbReference type="ARBA" id="ARBA00023004"/>
    </source>
</evidence>
<keyword evidence="6" id="KW-0479">Metal-binding</keyword>
<protein>
    <submittedName>
        <fullName evidence="12">FAD-dependent oxidoreductase</fullName>
    </submittedName>
</protein>
<comment type="cofactor">
    <cofactor evidence="2">
        <name>[4Fe-4S] cluster</name>
        <dbReference type="ChEBI" id="CHEBI:49883"/>
    </cofactor>
</comment>
<evidence type="ECO:0000256" key="3">
    <source>
        <dbReference type="ARBA" id="ARBA00011048"/>
    </source>
</evidence>
<dbReference type="Pfam" id="PF07992">
    <property type="entry name" value="Pyr_redox_2"/>
    <property type="match status" value="1"/>
</dbReference>
<dbReference type="InterPro" id="IPR051793">
    <property type="entry name" value="NADH:flavin_oxidoreductase"/>
</dbReference>
<keyword evidence="7" id="KW-0560">Oxidoreductase</keyword>
<proteinExistence type="inferred from homology"/>
<keyword evidence="5" id="KW-0288">FMN</keyword>
<reference evidence="12 13" key="1">
    <citation type="submission" date="2022-10" db="EMBL/GenBank/DDBJ databases">
        <title>The complete genomes of actinobacterial strains from the NBC collection.</title>
        <authorList>
            <person name="Joergensen T.S."/>
            <person name="Alvarez Arevalo M."/>
            <person name="Sterndorff E.B."/>
            <person name="Faurdal D."/>
            <person name="Vuksanovic O."/>
            <person name="Mourched A.-S."/>
            <person name="Charusanti P."/>
            <person name="Shaw S."/>
            <person name="Blin K."/>
            <person name="Weber T."/>
        </authorList>
    </citation>
    <scope>NUCLEOTIDE SEQUENCE [LARGE SCALE GENOMIC DNA]</scope>
    <source>
        <strain evidence="12 13">NBC 01753</strain>
    </source>
</reference>
<dbReference type="Gene3D" id="3.50.50.60">
    <property type="entry name" value="FAD/NAD(P)-binding domain"/>
    <property type="match status" value="1"/>
</dbReference>
<feature type="domain" description="NADH:flavin oxidoreductase/NADH oxidase N-terminal" evidence="10">
    <location>
        <begin position="21"/>
        <end position="345"/>
    </location>
</feature>
<dbReference type="InterPro" id="IPR023753">
    <property type="entry name" value="FAD/NAD-binding_dom"/>
</dbReference>
<evidence type="ECO:0000313" key="13">
    <source>
        <dbReference type="Proteomes" id="UP001335325"/>
    </source>
</evidence>
<dbReference type="RefSeq" id="WP_326750899.1">
    <property type="nucleotide sequence ID" value="NZ_CP109134.1"/>
</dbReference>
<accession>A0ABZ1GF56</accession>
<dbReference type="Proteomes" id="UP001335325">
    <property type="component" value="Chromosome"/>
</dbReference>
<dbReference type="PANTHER" id="PTHR42917">
    <property type="entry name" value="2,4-DIENOYL-COA REDUCTASE"/>
    <property type="match status" value="1"/>
</dbReference>
<evidence type="ECO:0000256" key="6">
    <source>
        <dbReference type="ARBA" id="ARBA00022723"/>
    </source>
</evidence>
<dbReference type="EMBL" id="CP109134">
    <property type="protein sequence ID" value="WSD04580.1"/>
    <property type="molecule type" value="Genomic_DNA"/>
</dbReference>
<dbReference type="Gene3D" id="3.40.50.720">
    <property type="entry name" value="NAD(P)-binding Rossmann-like Domain"/>
    <property type="match status" value="1"/>
</dbReference>
<evidence type="ECO:0000259" key="10">
    <source>
        <dbReference type="Pfam" id="PF00724"/>
    </source>
</evidence>
<evidence type="ECO:0000256" key="5">
    <source>
        <dbReference type="ARBA" id="ARBA00022643"/>
    </source>
</evidence>
<keyword evidence="13" id="KW-1185">Reference proteome</keyword>
<dbReference type="InterPro" id="IPR001155">
    <property type="entry name" value="OxRdtase_FMN_N"/>
</dbReference>
<evidence type="ECO:0000256" key="4">
    <source>
        <dbReference type="ARBA" id="ARBA00022630"/>
    </source>
</evidence>
<evidence type="ECO:0000256" key="9">
    <source>
        <dbReference type="ARBA" id="ARBA00023014"/>
    </source>
</evidence>
<evidence type="ECO:0000256" key="2">
    <source>
        <dbReference type="ARBA" id="ARBA00001966"/>
    </source>
</evidence>
<dbReference type="InterPro" id="IPR013785">
    <property type="entry name" value="Aldolase_TIM"/>
</dbReference>
<evidence type="ECO:0000259" key="11">
    <source>
        <dbReference type="Pfam" id="PF07992"/>
    </source>
</evidence>
<keyword evidence="8" id="KW-0408">Iron</keyword>
<dbReference type="Gene3D" id="3.20.20.70">
    <property type="entry name" value="Aldolase class I"/>
    <property type="match status" value="1"/>
</dbReference>
<dbReference type="GeneID" id="91541212"/>
<comment type="cofactor">
    <cofactor evidence="1">
        <name>FMN</name>
        <dbReference type="ChEBI" id="CHEBI:58210"/>
    </cofactor>
</comment>
<sequence>MSAKHLHEQAEQAERELDLVWQPLTIKNVTLRNRIVRSAHGTGFARGPVTETLKAYHMERARGGVALSFGEGGQVHWSSPGFLDLTTDDIIEGLADLASSVRAEGMKLFQQLMHGGPTLYAHDGSAPWAASAVPDPVLGLVPHPMTKNMIDEVVEGFAAAACRVRQAGLDGVELHGGHSYLFSSFLSPATNHRTDEYGGSLENRSRILVEALRAVRDRVGPDFVVGVRLSPDGADHMTTGDDIRQVIGRLEAEGLVDYLNVSYGSHYRRSKLIGVTREPRNYMVRQATGEITKQATLPTMVTGRVLSLHDAEEILRNGEADMVSMVRALIADPHLVKKTQEGRAEEIRPCISCNQACAGGLTSRGLMGCVVNPACGHESKRGDHVLTISPRRRTVLVIGGGPAGLEAARSCALAGHRVVLHERADRLGGQLRLIEKSPSRSDVASLLPYYESELARLGVEVVLNSALDSREAVDAIGADRVVVATGATPRRDGFQAWRPADAPASQAGVDVLTGWDVLNGAEITGPVLLVDELGHYEGIDVADTLVLAGHRVHHVTRFSNLAANIPVAYDYAAGPHAEELYKGDYELHTRTLVHAVEPGRATVAPIAAPNRIQELQVNTFVFMSGAVPAHALTAELEDIPELYVIGDALGPRTLEPAITEGSLAAARFEEGWQRATWVRYSGGSSV</sequence>
<dbReference type="PANTHER" id="PTHR42917:SF2">
    <property type="entry name" value="2,4-DIENOYL-COA REDUCTASE [(2E)-ENOYL-COA-PRODUCING]"/>
    <property type="match status" value="1"/>
</dbReference>
<dbReference type="SUPFAM" id="SSF51905">
    <property type="entry name" value="FAD/NAD(P)-binding domain"/>
    <property type="match status" value="1"/>
</dbReference>
<name>A0ABZ1GF56_9ACTN</name>